<feature type="domain" description="DUF3071" evidence="2">
    <location>
        <begin position="1"/>
        <end position="164"/>
    </location>
</feature>
<organism evidence="3 4">
    <name type="scientific">Gulosibacter bifidus</name>
    <dbReference type="NCBI Taxonomy" id="272239"/>
    <lineage>
        <taxon>Bacteria</taxon>
        <taxon>Bacillati</taxon>
        <taxon>Actinomycetota</taxon>
        <taxon>Actinomycetes</taxon>
        <taxon>Micrococcales</taxon>
        <taxon>Microbacteriaceae</taxon>
        <taxon>Gulosibacter</taxon>
    </lineage>
</organism>
<gene>
    <name evidence="3" type="primary">sepH</name>
    <name evidence="3" type="ORF">ACFSUQ_00535</name>
</gene>
<dbReference type="InterPro" id="IPR047682">
    <property type="entry name" value="SepH-like"/>
</dbReference>
<protein>
    <submittedName>
        <fullName evidence="3">Septation protein SepH</fullName>
    </submittedName>
</protein>
<proteinExistence type="predicted"/>
<comment type="caution">
    <text evidence="3">The sequence shown here is derived from an EMBL/GenBank/DDBJ whole genome shotgun (WGS) entry which is preliminary data.</text>
</comment>
<dbReference type="RefSeq" id="WP_066055295.1">
    <property type="nucleotide sequence ID" value="NZ_JBHUNF010000001.1"/>
</dbReference>
<keyword evidence="4" id="KW-1185">Reference proteome</keyword>
<evidence type="ECO:0000313" key="4">
    <source>
        <dbReference type="Proteomes" id="UP001597453"/>
    </source>
</evidence>
<accession>A0ABW5RI92</accession>
<evidence type="ECO:0000256" key="1">
    <source>
        <dbReference type="SAM" id="MobiDB-lite"/>
    </source>
</evidence>
<dbReference type="InterPro" id="IPR021421">
    <property type="entry name" value="DUF3071"/>
</dbReference>
<dbReference type="Proteomes" id="UP001597453">
    <property type="component" value="Unassembled WGS sequence"/>
</dbReference>
<reference evidence="4" key="1">
    <citation type="journal article" date="2019" name="Int. J. Syst. Evol. Microbiol.">
        <title>The Global Catalogue of Microorganisms (GCM) 10K type strain sequencing project: providing services to taxonomists for standard genome sequencing and annotation.</title>
        <authorList>
            <consortium name="The Broad Institute Genomics Platform"/>
            <consortium name="The Broad Institute Genome Sequencing Center for Infectious Disease"/>
            <person name="Wu L."/>
            <person name="Ma J."/>
        </authorList>
    </citation>
    <scope>NUCLEOTIDE SEQUENCE [LARGE SCALE GENOMIC DNA]</scope>
    <source>
        <strain evidence="4">TISTR 1511</strain>
    </source>
</reference>
<evidence type="ECO:0000259" key="2">
    <source>
        <dbReference type="Pfam" id="PF11268"/>
    </source>
</evidence>
<evidence type="ECO:0000313" key="3">
    <source>
        <dbReference type="EMBL" id="MFD2673797.1"/>
    </source>
</evidence>
<name>A0ABW5RI92_9MICO</name>
<feature type="region of interest" description="Disordered" evidence="1">
    <location>
        <begin position="309"/>
        <end position="413"/>
    </location>
</feature>
<dbReference type="EMBL" id="JBHUNF010000001">
    <property type="protein sequence ID" value="MFD2673797.1"/>
    <property type="molecule type" value="Genomic_DNA"/>
</dbReference>
<dbReference type="NCBIfam" id="NF040712">
    <property type="entry name" value="SepH"/>
    <property type="match status" value="1"/>
</dbReference>
<sequence length="413" mass="44803">MQDLRFVSVEDGWILATTENGQRFRLRADDTLRSALRPQVAPRSAAPKVPPRQIQQLIRSGRSVAEVVEITGADEETVARFEGPIIAERQYMVEQARAVAVRLQQQIDPLAAEGLNFGAAIDARLEEIEGHNVIWDAWKDPEDGWHIGLEFTTGDVTRNALWHFDPRGKNLRPLSPAAVSLSQQEDAASLSASPQLRAIASDPTDNIIPAPTPEPELAARNGMSATTHETADLLEALRKRRGERQHSVYSEEFEFEDDDNLGEFLRAPEQVNEDGRIASVTPFARPGTSNASDIVDAEIVSDEDAAADDQAMHDGASRFGPSAAAQHQASDSGTADAKPNEVADKQPAAAEQPDDNTLDLGDIDTGSSSNGSPFAPATPRHTGAQPTAPRRKTGRPSMPSWDEIVFGTRTDDE</sequence>
<dbReference type="Pfam" id="PF11268">
    <property type="entry name" value="DUF3071"/>
    <property type="match status" value="1"/>
</dbReference>